<dbReference type="Proteomes" id="UP000202176">
    <property type="component" value="Segment"/>
</dbReference>
<dbReference type="EMBL" id="KF740664">
    <property type="protein sequence ID" value="AHH01923.1"/>
    <property type="molecule type" value="Genomic_DNA"/>
</dbReference>
<proteinExistence type="predicted"/>
<sequence length="469" mass="54875">MQTLPNEIIQQILLHLEPSEILKANLYGAISNVCDWNFWKEKAIRDFEISKQYFDFPLQFPEGVGSFGEFISNSELNQGVYRYVQIANRFSLLTESFISEDSTQINKSPYEMIESHAFFEKAFSSNQFEHIEFLLENIPALTLTSYLSYEMGINRIVKGRRVPVPYTESRRTFESRIIESIFSPLVVQSFEISQLPYLPFLLQIEQGNFSHELESFINHPIDDYVVALKVYSVVRDLLLRDHPFDLSNAVKNVTQRSSEDGSELLLSAIRGGDRKIIAQILEDSTYSEYLNDHKDEVMKALSFNGDFDLLLFIDEMVKYSDEDKYIDAYSLASGYRRFRKPERYLRMLQQIGKIKNLPRNLNHLIRLADCDILTYLSHSPQVKEIYPKKVQFLSYVYSLVLGSLDCVAWVIRNLEMLNLSKKEKQSLLEEFQSQEKDPYFLPNSSVYRRRCNKSRNLLYRNYFELNTGD</sequence>
<evidence type="ECO:0000259" key="1">
    <source>
        <dbReference type="PROSITE" id="PS50181"/>
    </source>
</evidence>
<dbReference type="PROSITE" id="PS50181">
    <property type="entry name" value="FBOX"/>
    <property type="match status" value="1"/>
</dbReference>
<evidence type="ECO:0000313" key="2">
    <source>
        <dbReference type="EMBL" id="AHH01923.1"/>
    </source>
</evidence>
<reference evidence="2 3" key="1">
    <citation type="journal article" date="2014" name="Proc. Natl. Acad. Sci. U.S.A.">
        <title>Thirty-thousand-year-old distant relative of giant icosahedral DNA viruses with a pandoravirus morphology.</title>
        <authorList>
            <person name="Legendre M."/>
            <person name="Bartoli J."/>
            <person name="Shmakova L."/>
            <person name="Jeudy S."/>
            <person name="Labadie K."/>
            <person name="Adrait A."/>
            <person name="Lescot M."/>
            <person name="Poirot O."/>
            <person name="Bertaux L."/>
            <person name="Bruley C."/>
            <person name="Coute Y."/>
            <person name="Rivkina E."/>
            <person name="Abergel C."/>
            <person name="Claverie J.M."/>
        </authorList>
    </citation>
    <scope>NUCLEOTIDE SEQUENCE [LARGE SCALE GENOMIC DNA]</scope>
    <source>
        <strain evidence="2">P1084-T</strain>
    </source>
</reference>
<keyword evidence="3" id="KW-1185">Reference proteome</keyword>
<dbReference type="InterPro" id="IPR001810">
    <property type="entry name" value="F-box_dom"/>
</dbReference>
<gene>
    <name evidence="2" type="ORF">pv_356</name>
</gene>
<dbReference type="RefSeq" id="YP_009001258.1">
    <property type="nucleotide sequence ID" value="NC_023423.1"/>
</dbReference>
<organism evidence="2 3">
    <name type="scientific">Pithovirus sibericum</name>
    <dbReference type="NCBI Taxonomy" id="1450746"/>
    <lineage>
        <taxon>Viruses</taxon>
        <taxon>Pithoviruses</taxon>
        <taxon>Orthopithovirinae</taxon>
        <taxon>Alphapithovirus</taxon>
        <taxon>Alphapithovirus sibericum</taxon>
    </lineage>
</organism>
<protein>
    <recommendedName>
        <fullName evidence="1">F-box domain-containing protein</fullName>
    </recommendedName>
</protein>
<accession>W5S577</accession>
<name>W5S577_9VIRU</name>
<evidence type="ECO:0000313" key="3">
    <source>
        <dbReference type="Proteomes" id="UP000202176"/>
    </source>
</evidence>
<dbReference type="KEGG" id="vg:18266384"/>
<feature type="domain" description="F-box" evidence="1">
    <location>
        <begin position="1"/>
        <end position="23"/>
    </location>
</feature>
<dbReference type="GeneID" id="18266384"/>